<reference evidence="1" key="2">
    <citation type="submission" date="2023-06" db="EMBL/GenBank/DDBJ databases">
        <authorList>
            <person name="Swenson N.G."/>
            <person name="Wegrzyn J.L."/>
            <person name="Mcevoy S.L."/>
        </authorList>
    </citation>
    <scope>NUCLEOTIDE SEQUENCE</scope>
    <source>
        <strain evidence="1">NS2018</strain>
        <tissue evidence="1">Leaf</tissue>
    </source>
</reference>
<name>A0AA39RE94_ACESA</name>
<evidence type="ECO:0000313" key="1">
    <source>
        <dbReference type="EMBL" id="KAK0571596.1"/>
    </source>
</evidence>
<dbReference type="Proteomes" id="UP001168877">
    <property type="component" value="Unassembled WGS sequence"/>
</dbReference>
<dbReference type="EMBL" id="JAUESC010000388">
    <property type="protein sequence ID" value="KAK0571596.1"/>
    <property type="molecule type" value="Genomic_DNA"/>
</dbReference>
<accession>A0AA39RE94</accession>
<keyword evidence="2" id="KW-1185">Reference proteome</keyword>
<comment type="caution">
    <text evidence="1">The sequence shown here is derived from an EMBL/GenBank/DDBJ whole genome shotgun (WGS) entry which is preliminary data.</text>
</comment>
<organism evidence="1 2">
    <name type="scientific">Acer saccharum</name>
    <name type="common">Sugar maple</name>
    <dbReference type="NCBI Taxonomy" id="4024"/>
    <lineage>
        <taxon>Eukaryota</taxon>
        <taxon>Viridiplantae</taxon>
        <taxon>Streptophyta</taxon>
        <taxon>Embryophyta</taxon>
        <taxon>Tracheophyta</taxon>
        <taxon>Spermatophyta</taxon>
        <taxon>Magnoliopsida</taxon>
        <taxon>eudicotyledons</taxon>
        <taxon>Gunneridae</taxon>
        <taxon>Pentapetalae</taxon>
        <taxon>rosids</taxon>
        <taxon>malvids</taxon>
        <taxon>Sapindales</taxon>
        <taxon>Sapindaceae</taxon>
        <taxon>Hippocastanoideae</taxon>
        <taxon>Acereae</taxon>
        <taxon>Acer</taxon>
    </lineage>
</organism>
<protein>
    <submittedName>
        <fullName evidence="1">Uncharacterized protein</fullName>
    </submittedName>
</protein>
<proteinExistence type="predicted"/>
<gene>
    <name evidence="1" type="ORF">LWI29_018646</name>
</gene>
<sequence>MRGKRIKVGVEDAHLLESFPLDRMLKIISSCWLLCIVKYGCELPAVLCTLYDHSSGDSNNKPVKPSSVWISVLFRVLLLISCRFFSRRLGVHLSEEELK</sequence>
<reference evidence="1" key="1">
    <citation type="journal article" date="2022" name="Plant J.">
        <title>Strategies of tolerance reflected in two North American maple genomes.</title>
        <authorList>
            <person name="McEvoy S.L."/>
            <person name="Sezen U.U."/>
            <person name="Trouern-Trend A."/>
            <person name="McMahon S.M."/>
            <person name="Schaberg P.G."/>
            <person name="Yang J."/>
            <person name="Wegrzyn J.L."/>
            <person name="Swenson N.G."/>
        </authorList>
    </citation>
    <scope>NUCLEOTIDE SEQUENCE</scope>
    <source>
        <strain evidence="1">NS2018</strain>
    </source>
</reference>
<dbReference type="AlphaFoldDB" id="A0AA39RE94"/>
<evidence type="ECO:0000313" key="2">
    <source>
        <dbReference type="Proteomes" id="UP001168877"/>
    </source>
</evidence>